<feature type="transmembrane region" description="Helical" evidence="7">
    <location>
        <begin position="113"/>
        <end position="139"/>
    </location>
</feature>
<dbReference type="OrthoDB" id="9796361at2"/>
<gene>
    <name evidence="9" type="ORF">EK0264_02665</name>
</gene>
<evidence type="ECO:0000256" key="6">
    <source>
        <dbReference type="ARBA" id="ARBA00023136"/>
    </source>
</evidence>
<sequence>MSTPTDSAEQVTTNQPQARWYERRSTRIALGAVVPLLLLAAWQITTSAGIFTPVQLPSPGSVIDAGVELLQRGELLTHIAISVQRVLIGFAVGGLLGLLVGALVGLSPLASALLGPIIGAFRAVPSLAWVPLLVLWMKIGEESKITLIAIGAFFPIFTTVATALQHVDRSLVEAARAFGLRGTRLLTQVQLPAVVPAIFTGARLALAQAWLFLVAAELIASSMGLGFLLTDSQNNGRTDRLLLAIVLLAVLGKLTDALLGLVERWAARRWAG</sequence>
<evidence type="ECO:0000256" key="7">
    <source>
        <dbReference type="RuleBase" id="RU363032"/>
    </source>
</evidence>
<evidence type="ECO:0000256" key="5">
    <source>
        <dbReference type="ARBA" id="ARBA00022989"/>
    </source>
</evidence>
<organism evidence="9 10">
    <name type="scientific">Epidermidibacterium keratini</name>
    <dbReference type="NCBI Taxonomy" id="1891644"/>
    <lineage>
        <taxon>Bacteria</taxon>
        <taxon>Bacillati</taxon>
        <taxon>Actinomycetota</taxon>
        <taxon>Actinomycetes</taxon>
        <taxon>Sporichthyales</taxon>
        <taxon>Sporichthyaceae</taxon>
        <taxon>Epidermidibacterium</taxon>
    </lineage>
</organism>
<feature type="domain" description="ABC transmembrane type-1" evidence="8">
    <location>
        <begin position="75"/>
        <end position="260"/>
    </location>
</feature>
<reference evidence="9 10" key="1">
    <citation type="journal article" date="2018" name="Int. J. Syst. Evol. Microbiol.">
        <title>Epidermidibacterium keratini gen. nov., sp. nov., a member of the family Sporichthyaceae, isolated from keratin epidermis.</title>
        <authorList>
            <person name="Lee D.G."/>
            <person name="Trujillo M.E."/>
            <person name="Kang S."/>
            <person name="Nam J.J."/>
            <person name="Kim Y.J."/>
        </authorList>
    </citation>
    <scope>NUCLEOTIDE SEQUENCE [LARGE SCALE GENOMIC DNA]</scope>
    <source>
        <strain evidence="9 10">EPI-7</strain>
    </source>
</reference>
<evidence type="ECO:0000313" key="9">
    <source>
        <dbReference type="EMBL" id="QHB99300.1"/>
    </source>
</evidence>
<feature type="transmembrane region" description="Helical" evidence="7">
    <location>
        <begin position="86"/>
        <end position="106"/>
    </location>
</feature>
<feature type="transmembrane region" description="Helical" evidence="7">
    <location>
        <begin position="28"/>
        <end position="51"/>
    </location>
</feature>
<dbReference type="InterPro" id="IPR035906">
    <property type="entry name" value="MetI-like_sf"/>
</dbReference>
<keyword evidence="3" id="KW-1003">Cell membrane</keyword>
<evidence type="ECO:0000259" key="8">
    <source>
        <dbReference type="PROSITE" id="PS50928"/>
    </source>
</evidence>
<keyword evidence="4 7" id="KW-0812">Transmembrane</keyword>
<dbReference type="InParanoid" id="A0A7L4YIZ3"/>
<dbReference type="SUPFAM" id="SSF161098">
    <property type="entry name" value="MetI-like"/>
    <property type="match status" value="1"/>
</dbReference>
<proteinExistence type="inferred from homology"/>
<evidence type="ECO:0000256" key="3">
    <source>
        <dbReference type="ARBA" id="ARBA00022475"/>
    </source>
</evidence>
<evidence type="ECO:0000256" key="2">
    <source>
        <dbReference type="ARBA" id="ARBA00022448"/>
    </source>
</evidence>
<name>A0A7L4YIZ3_9ACTN</name>
<dbReference type="InterPro" id="IPR000515">
    <property type="entry name" value="MetI-like"/>
</dbReference>
<feature type="transmembrane region" description="Helical" evidence="7">
    <location>
        <begin position="241"/>
        <end position="262"/>
    </location>
</feature>
<comment type="similarity">
    <text evidence="7">Belongs to the binding-protein-dependent transport system permease family.</text>
</comment>
<keyword evidence="10" id="KW-1185">Reference proteome</keyword>
<dbReference type="GO" id="GO:0042918">
    <property type="term" value="P:alkanesulfonate transmembrane transport"/>
    <property type="evidence" value="ECO:0007669"/>
    <property type="project" value="UniProtKB-ARBA"/>
</dbReference>
<dbReference type="EMBL" id="CP047156">
    <property type="protein sequence ID" value="QHB99300.1"/>
    <property type="molecule type" value="Genomic_DNA"/>
</dbReference>
<accession>A0A7L4YIZ3</accession>
<protein>
    <submittedName>
        <fullName evidence="9">ABC transporter permease subunit</fullName>
    </submittedName>
</protein>
<evidence type="ECO:0000313" key="10">
    <source>
        <dbReference type="Proteomes" id="UP000463857"/>
    </source>
</evidence>
<dbReference type="GO" id="GO:0005886">
    <property type="term" value="C:plasma membrane"/>
    <property type="evidence" value="ECO:0007669"/>
    <property type="project" value="UniProtKB-SubCell"/>
</dbReference>
<keyword evidence="5 7" id="KW-1133">Transmembrane helix</keyword>
<keyword evidence="2 7" id="KW-0813">Transport</keyword>
<comment type="subcellular location">
    <subcellularLocation>
        <location evidence="1 7">Cell membrane</location>
        <topology evidence="1 7">Multi-pass membrane protein</topology>
    </subcellularLocation>
</comment>
<dbReference type="Gene3D" id="1.10.3720.10">
    <property type="entry name" value="MetI-like"/>
    <property type="match status" value="1"/>
</dbReference>
<dbReference type="GO" id="GO:0010438">
    <property type="term" value="P:cellular response to sulfur starvation"/>
    <property type="evidence" value="ECO:0007669"/>
    <property type="project" value="TreeGrafter"/>
</dbReference>
<dbReference type="KEGG" id="eke:EK0264_02665"/>
<evidence type="ECO:0000256" key="1">
    <source>
        <dbReference type="ARBA" id="ARBA00004651"/>
    </source>
</evidence>
<dbReference type="RefSeq" id="WP_159542637.1">
    <property type="nucleotide sequence ID" value="NZ_CP047156.1"/>
</dbReference>
<keyword evidence="6 7" id="KW-0472">Membrane</keyword>
<dbReference type="FunFam" id="1.10.3720.10:FF:000003">
    <property type="entry name" value="Aliphatic sulfonate ABC transporter permease"/>
    <property type="match status" value="1"/>
</dbReference>
<feature type="transmembrane region" description="Helical" evidence="7">
    <location>
        <begin position="145"/>
        <end position="164"/>
    </location>
</feature>
<dbReference type="AlphaFoldDB" id="A0A7L4YIZ3"/>
<dbReference type="CDD" id="cd06261">
    <property type="entry name" value="TM_PBP2"/>
    <property type="match status" value="1"/>
</dbReference>
<dbReference type="PANTHER" id="PTHR30151:SF39">
    <property type="entry name" value="ABC TRANSPORTER PERMEASE PROTEIN"/>
    <property type="match status" value="1"/>
</dbReference>
<evidence type="ECO:0000256" key="4">
    <source>
        <dbReference type="ARBA" id="ARBA00022692"/>
    </source>
</evidence>
<feature type="transmembrane region" description="Helical" evidence="7">
    <location>
        <begin position="210"/>
        <end position="229"/>
    </location>
</feature>
<dbReference type="PROSITE" id="PS50928">
    <property type="entry name" value="ABC_TM1"/>
    <property type="match status" value="1"/>
</dbReference>
<dbReference type="Proteomes" id="UP000463857">
    <property type="component" value="Chromosome"/>
</dbReference>
<dbReference type="PANTHER" id="PTHR30151">
    <property type="entry name" value="ALKANE SULFONATE ABC TRANSPORTER-RELATED, MEMBRANE SUBUNIT"/>
    <property type="match status" value="1"/>
</dbReference>
<dbReference type="Pfam" id="PF00528">
    <property type="entry name" value="BPD_transp_1"/>
    <property type="match status" value="1"/>
</dbReference>